<keyword evidence="2" id="KW-1185">Reference proteome</keyword>
<name>A0A2K6F7E8_PROCO</name>
<reference evidence="1" key="2">
    <citation type="submission" date="2025-09" db="UniProtKB">
        <authorList>
            <consortium name="Ensembl"/>
        </authorList>
    </citation>
    <scope>IDENTIFICATION</scope>
</reference>
<protein>
    <submittedName>
        <fullName evidence="1">Uncharacterized protein</fullName>
    </submittedName>
</protein>
<proteinExistence type="predicted"/>
<reference evidence="1" key="1">
    <citation type="submission" date="2025-08" db="UniProtKB">
        <authorList>
            <consortium name="Ensembl"/>
        </authorList>
    </citation>
    <scope>IDENTIFICATION</scope>
</reference>
<sequence>MFDCWRFILCKKTGSHNYASPQRSSEAKKEEMDHQIVVSDVIRLVPDTQEVTATPAELLPSGPRP</sequence>
<dbReference type="AlphaFoldDB" id="A0A2K6F7E8"/>
<dbReference type="OMA" id="ILCKRPR"/>
<evidence type="ECO:0000313" key="2">
    <source>
        <dbReference type="Proteomes" id="UP000233160"/>
    </source>
</evidence>
<dbReference type="Proteomes" id="UP000233160">
    <property type="component" value="Unassembled WGS sequence"/>
</dbReference>
<organism evidence="1 2">
    <name type="scientific">Propithecus coquereli</name>
    <name type="common">Coquerel's sifaka</name>
    <name type="synonym">Propithecus verreauxi coquereli</name>
    <dbReference type="NCBI Taxonomy" id="379532"/>
    <lineage>
        <taxon>Eukaryota</taxon>
        <taxon>Metazoa</taxon>
        <taxon>Chordata</taxon>
        <taxon>Craniata</taxon>
        <taxon>Vertebrata</taxon>
        <taxon>Euteleostomi</taxon>
        <taxon>Mammalia</taxon>
        <taxon>Eutheria</taxon>
        <taxon>Euarchontoglires</taxon>
        <taxon>Primates</taxon>
        <taxon>Strepsirrhini</taxon>
        <taxon>Lemuriformes</taxon>
        <taxon>Indriidae</taxon>
        <taxon>Propithecus</taxon>
    </lineage>
</organism>
<dbReference type="Ensembl" id="ENSPCOT00000020465.1">
    <property type="protein sequence ID" value="ENSPCOP00000009893.1"/>
    <property type="gene ID" value="ENSPCOG00000016352.1"/>
</dbReference>
<evidence type="ECO:0000313" key="1">
    <source>
        <dbReference type="Ensembl" id="ENSPCOP00000009893.1"/>
    </source>
</evidence>
<accession>A0A2K6F7E8</accession>
<dbReference type="GeneTree" id="ENSGT00860000135888"/>